<dbReference type="PANTHER" id="PTHR23257">
    <property type="entry name" value="SERINE-THREONINE PROTEIN KINASE"/>
    <property type="match status" value="1"/>
</dbReference>
<evidence type="ECO:0000313" key="2">
    <source>
        <dbReference type="EMBL" id="OCT52715.1"/>
    </source>
</evidence>
<dbReference type="OrthoDB" id="4115689at2759"/>
<dbReference type="STRING" id="86049.A0A1C1CW90"/>
<dbReference type="PROSITE" id="PS50011">
    <property type="entry name" value="PROTEIN_KINASE_DOM"/>
    <property type="match status" value="1"/>
</dbReference>
<evidence type="ECO:0000259" key="1">
    <source>
        <dbReference type="PROSITE" id="PS50011"/>
    </source>
</evidence>
<sequence length="275" mass="31097">MGFLHLDGTPVTEEILGMGGSGLIVRVGQFALKIPRLWQGVDILGDGTLTPEAGEYDIRKFRVDQISREKLIFKRLEGCRGVVPCYDLDSPDLSIRMKYTTNGNLRSFLEHEKPSRQTRLMWLTEMAHTLSEIHRRRVIVADIRSENFLIDNGQSIYITDFGESSLMPPDWNMKDPNADGESVMTDIGHFGTVMFEVITGQHCKFDLLQDWRHGDPYTWPRRETLPSTDGVWLGHIIEACWTKGSFASADDLAAVLDNERTNPEDITEPASSIRA</sequence>
<dbReference type="SMART" id="SM00220">
    <property type="entry name" value="S_TKc"/>
    <property type="match status" value="1"/>
</dbReference>
<dbReference type="InterPro" id="IPR000719">
    <property type="entry name" value="Prot_kinase_dom"/>
</dbReference>
<dbReference type="Gene3D" id="1.10.510.10">
    <property type="entry name" value="Transferase(Phosphotransferase) domain 1"/>
    <property type="match status" value="1"/>
</dbReference>
<dbReference type="Pfam" id="PF00069">
    <property type="entry name" value="Pkinase"/>
    <property type="match status" value="1"/>
</dbReference>
<dbReference type="VEuPathDB" id="FungiDB:G647_10307"/>
<dbReference type="GO" id="GO:0005737">
    <property type="term" value="C:cytoplasm"/>
    <property type="evidence" value="ECO:0007669"/>
    <property type="project" value="TreeGrafter"/>
</dbReference>
<evidence type="ECO:0000313" key="3">
    <source>
        <dbReference type="Proteomes" id="UP000094526"/>
    </source>
</evidence>
<keyword evidence="2" id="KW-0418">Kinase</keyword>
<accession>A0A1C1CW90</accession>
<feature type="domain" description="Protein kinase" evidence="1">
    <location>
        <begin position="10"/>
        <end position="275"/>
    </location>
</feature>
<dbReference type="InterPro" id="IPR050167">
    <property type="entry name" value="Ser_Thr_protein_kinase"/>
</dbReference>
<keyword evidence="2" id="KW-0723">Serine/threonine-protein kinase</keyword>
<gene>
    <name evidence="2" type="ORF">CLCR_10675</name>
</gene>
<dbReference type="EMBL" id="LGRB01000008">
    <property type="protein sequence ID" value="OCT52715.1"/>
    <property type="molecule type" value="Genomic_DNA"/>
</dbReference>
<dbReference type="GO" id="GO:0007165">
    <property type="term" value="P:signal transduction"/>
    <property type="evidence" value="ECO:0007669"/>
    <property type="project" value="TreeGrafter"/>
</dbReference>
<dbReference type="GO" id="GO:0005524">
    <property type="term" value="F:ATP binding"/>
    <property type="evidence" value="ECO:0007669"/>
    <property type="project" value="InterPro"/>
</dbReference>
<reference evidence="3" key="1">
    <citation type="submission" date="2015-07" db="EMBL/GenBank/DDBJ databases">
        <authorList>
            <person name="Teixeira M.M."/>
            <person name="Souza R.C."/>
            <person name="Almeida L.G."/>
            <person name="Vicente V.A."/>
            <person name="de Hoog S."/>
            <person name="Bocca A.L."/>
            <person name="de Almeida S.R."/>
            <person name="Vasconcelos A.T."/>
            <person name="Felipe M.S."/>
        </authorList>
    </citation>
    <scope>NUCLEOTIDE SEQUENCE [LARGE SCALE GENOMIC DNA]</scope>
    <source>
        <strain evidence="3">KSF</strain>
    </source>
</reference>
<proteinExistence type="predicted"/>
<comment type="caution">
    <text evidence="2">The sequence shown here is derived from an EMBL/GenBank/DDBJ whole genome shotgun (WGS) entry which is preliminary data.</text>
</comment>
<dbReference type="InterPro" id="IPR011009">
    <property type="entry name" value="Kinase-like_dom_sf"/>
</dbReference>
<dbReference type="GO" id="GO:0004674">
    <property type="term" value="F:protein serine/threonine kinase activity"/>
    <property type="evidence" value="ECO:0007669"/>
    <property type="project" value="UniProtKB-KW"/>
</dbReference>
<protein>
    <submittedName>
        <fullName evidence="2">Serine/threonine protein kinase</fullName>
    </submittedName>
</protein>
<keyword evidence="2" id="KW-0808">Transferase</keyword>
<keyword evidence="3" id="KW-1185">Reference proteome</keyword>
<dbReference type="SUPFAM" id="SSF56112">
    <property type="entry name" value="Protein kinase-like (PK-like)"/>
    <property type="match status" value="1"/>
</dbReference>
<organism evidence="2 3">
    <name type="scientific">Cladophialophora carrionii</name>
    <dbReference type="NCBI Taxonomy" id="86049"/>
    <lineage>
        <taxon>Eukaryota</taxon>
        <taxon>Fungi</taxon>
        <taxon>Dikarya</taxon>
        <taxon>Ascomycota</taxon>
        <taxon>Pezizomycotina</taxon>
        <taxon>Eurotiomycetes</taxon>
        <taxon>Chaetothyriomycetidae</taxon>
        <taxon>Chaetothyriales</taxon>
        <taxon>Herpotrichiellaceae</taxon>
        <taxon>Cladophialophora</taxon>
    </lineage>
</organism>
<dbReference type="Proteomes" id="UP000094526">
    <property type="component" value="Unassembled WGS sequence"/>
</dbReference>
<dbReference type="VEuPathDB" id="FungiDB:CLCR_10675"/>
<name>A0A1C1CW90_9EURO</name>
<dbReference type="AlphaFoldDB" id="A0A1C1CW90"/>